<accession>A0AB34JDA8</accession>
<gene>
    <name evidence="4" type="ORF">AB1Y20_023161</name>
</gene>
<keyword evidence="1" id="KW-0863">Zinc-finger</keyword>
<name>A0AB34JDA8_PRYPA</name>
<dbReference type="EMBL" id="JBGBPQ010000009">
    <property type="protein sequence ID" value="KAL1519650.1"/>
    <property type="molecule type" value="Genomic_DNA"/>
</dbReference>
<keyword evidence="5" id="KW-1185">Reference proteome</keyword>
<keyword evidence="1" id="KW-0479">Metal-binding</keyword>
<organism evidence="4 5">
    <name type="scientific">Prymnesium parvum</name>
    <name type="common">Toxic golden alga</name>
    <dbReference type="NCBI Taxonomy" id="97485"/>
    <lineage>
        <taxon>Eukaryota</taxon>
        <taxon>Haptista</taxon>
        <taxon>Haptophyta</taxon>
        <taxon>Prymnesiophyceae</taxon>
        <taxon>Prymnesiales</taxon>
        <taxon>Prymnesiaceae</taxon>
        <taxon>Prymnesium</taxon>
    </lineage>
</organism>
<dbReference type="Proteomes" id="UP001515480">
    <property type="component" value="Unassembled WGS sequence"/>
</dbReference>
<evidence type="ECO:0000259" key="3">
    <source>
        <dbReference type="PROSITE" id="PS50103"/>
    </source>
</evidence>
<evidence type="ECO:0000256" key="2">
    <source>
        <dbReference type="SAM" id="MobiDB-lite"/>
    </source>
</evidence>
<dbReference type="PROSITE" id="PS50103">
    <property type="entry name" value="ZF_C3H1"/>
    <property type="match status" value="1"/>
</dbReference>
<feature type="compositionally biased region" description="Basic and acidic residues" evidence="2">
    <location>
        <begin position="799"/>
        <end position="832"/>
    </location>
</feature>
<evidence type="ECO:0000256" key="1">
    <source>
        <dbReference type="PROSITE-ProRule" id="PRU00723"/>
    </source>
</evidence>
<proteinExistence type="predicted"/>
<feature type="zinc finger region" description="C3H1-type" evidence="1">
    <location>
        <begin position="882"/>
        <end position="908"/>
    </location>
</feature>
<comment type="caution">
    <text evidence="4">The sequence shown here is derived from an EMBL/GenBank/DDBJ whole genome shotgun (WGS) entry which is preliminary data.</text>
</comment>
<dbReference type="GO" id="GO:0008270">
    <property type="term" value="F:zinc ion binding"/>
    <property type="evidence" value="ECO:0007669"/>
    <property type="project" value="UniProtKB-KW"/>
</dbReference>
<evidence type="ECO:0000313" key="5">
    <source>
        <dbReference type="Proteomes" id="UP001515480"/>
    </source>
</evidence>
<evidence type="ECO:0000313" key="4">
    <source>
        <dbReference type="EMBL" id="KAL1519650.1"/>
    </source>
</evidence>
<sequence>MAARGGDAGPELRVLRSPYHDDRRSATELAAITDVDALHMTLVENHRSLVQMNDGKYLLARRAGVADDALGVWLSVSGADDVEDDEVEEVFQPFPFQDGRDDSPRLIILGFLQGKFRHGYTERDYWVTDVEANEYGVRAVMIASSPSGALSHRRAVRRTVDEFISAFLTTTPTPARSPAHAARQPAATEQATPVPRLAIVTASLDVSRRPVGKALRLWPRWQHTAPSLADPSTAAVDDLAELLGPLMGREVRGRTAVLSALAKVDGQLSFETRRKTSLRTVIRDLGDVALTVAEVGALFRDHLCPGGTPGGTPAGTPRRPTPRPARAARRTDTSGEDLLGRLGSGDEGDATDSGDSEDDEQEVPRTRGHTTPTRAAPQPADEDSDDGEHEPPARRQRRGRQVAFPAEELAQLTPSGVAPLEVARLFFKVRELAEAASFVLPEDLDEPSERLAYEERAGRAFQRLREMCEDYWPTERERPRDLTEVRQLRERILDVVCARGARDQRRPTRGGADDAQLLAGPASGYHLQLDRDGGSGEKALPPEVRPLAVGADVAERLHRRERALPEVERHGDVGAGIRAAPEDLRDDLARAVGSNGRVDAAGERRAERRTLPSKVKRMNDALVSRVQRALLQTAAGDKSGSQYMAPETAAKLAASAVTGKLDLPTFTRHYRETLGKRAPESDSLDELRGAWKLIRLALMASAAPTLNMQVDDEGIQEIDAHVGVTASATHIPAAKLRSWLQRVLNSWELMWQDFRLRDDAAPSLTACVAQHSTFLAVGTAAAVMRAELGAELREELRAELRRSSGRSTRTDDSTRASSKEQKFSRSKSGDRGKRPRSGRGSGGSEDRSPASAAKDGKSPCAWPDKPQMPTTVFREFKETVKERCSSTCQHFLTGTCFKKGCQFSHEIPDAFGDIKRRYASKGASSSAGGQA</sequence>
<feature type="region of interest" description="Disordered" evidence="2">
    <location>
        <begin position="303"/>
        <end position="400"/>
    </location>
</feature>
<feature type="region of interest" description="Disordered" evidence="2">
    <location>
        <begin position="799"/>
        <end position="868"/>
    </location>
</feature>
<dbReference type="InterPro" id="IPR000571">
    <property type="entry name" value="Znf_CCCH"/>
</dbReference>
<dbReference type="AlphaFoldDB" id="A0AB34JDA8"/>
<feature type="domain" description="C3H1-type" evidence="3">
    <location>
        <begin position="882"/>
        <end position="908"/>
    </location>
</feature>
<reference evidence="4 5" key="1">
    <citation type="journal article" date="2024" name="Science">
        <title>Giant polyketide synthase enzymes in the biosynthesis of giant marine polyether toxins.</title>
        <authorList>
            <person name="Fallon T.R."/>
            <person name="Shende V.V."/>
            <person name="Wierzbicki I.H."/>
            <person name="Pendleton A.L."/>
            <person name="Watervoot N.F."/>
            <person name="Auber R.P."/>
            <person name="Gonzalez D.J."/>
            <person name="Wisecaver J.H."/>
            <person name="Moore B.S."/>
        </authorList>
    </citation>
    <scope>NUCLEOTIDE SEQUENCE [LARGE SCALE GENOMIC DNA]</scope>
    <source>
        <strain evidence="4 5">12B1</strain>
    </source>
</reference>
<protein>
    <recommendedName>
        <fullName evidence="3">C3H1-type domain-containing protein</fullName>
    </recommendedName>
</protein>
<feature type="compositionally biased region" description="Acidic residues" evidence="2">
    <location>
        <begin position="346"/>
        <end position="361"/>
    </location>
</feature>
<keyword evidence="1" id="KW-0862">Zinc</keyword>